<gene>
    <name evidence="1" type="ORF">GCM10011617_03150</name>
</gene>
<reference evidence="1" key="1">
    <citation type="journal article" date="2014" name="Int. J. Syst. Evol. Microbiol.">
        <title>Complete genome sequence of Corynebacterium casei LMG S-19264T (=DSM 44701T), isolated from a smear-ripened cheese.</title>
        <authorList>
            <consortium name="US DOE Joint Genome Institute (JGI-PGF)"/>
            <person name="Walter F."/>
            <person name="Albersmeier A."/>
            <person name="Kalinowski J."/>
            <person name="Ruckert C."/>
        </authorList>
    </citation>
    <scope>NUCLEOTIDE SEQUENCE</scope>
    <source>
        <strain evidence="1">KCTC 32422</strain>
    </source>
</reference>
<dbReference type="EMBL" id="BMZD01000001">
    <property type="protein sequence ID" value="GGZ87764.1"/>
    <property type="molecule type" value="Genomic_DNA"/>
</dbReference>
<dbReference type="Proteomes" id="UP000634139">
    <property type="component" value="Unassembled WGS sequence"/>
</dbReference>
<evidence type="ECO:0000313" key="2">
    <source>
        <dbReference type="Proteomes" id="UP000634139"/>
    </source>
</evidence>
<dbReference type="RefSeq" id="WP_189538668.1">
    <property type="nucleotide sequence ID" value="NZ_BMZD01000001.1"/>
</dbReference>
<name>A0A918R7P2_9SPHN</name>
<dbReference type="PROSITE" id="PS51257">
    <property type="entry name" value="PROKAR_LIPOPROTEIN"/>
    <property type="match status" value="1"/>
</dbReference>
<comment type="caution">
    <text evidence="1">The sequence shown here is derived from an EMBL/GenBank/DDBJ whole genome shotgun (WGS) entry which is preliminary data.</text>
</comment>
<protein>
    <submittedName>
        <fullName evidence="1">Uncharacterized protein</fullName>
    </submittedName>
</protein>
<keyword evidence="2" id="KW-1185">Reference proteome</keyword>
<sequence>MRLACLILPAGLLMLGGCNREPEFEQRYADVSARIGASAEAIDAALAATDSPLDTAETEASRRIRR</sequence>
<accession>A0A918R7P2</accession>
<dbReference type="AlphaFoldDB" id="A0A918R7P2"/>
<organism evidence="1 2">
    <name type="scientific">Novosphingobium arvoryzae</name>
    <dbReference type="NCBI Taxonomy" id="1256514"/>
    <lineage>
        <taxon>Bacteria</taxon>
        <taxon>Pseudomonadati</taxon>
        <taxon>Pseudomonadota</taxon>
        <taxon>Alphaproteobacteria</taxon>
        <taxon>Sphingomonadales</taxon>
        <taxon>Sphingomonadaceae</taxon>
        <taxon>Novosphingobium</taxon>
    </lineage>
</organism>
<evidence type="ECO:0000313" key="1">
    <source>
        <dbReference type="EMBL" id="GGZ87764.1"/>
    </source>
</evidence>
<reference evidence="1" key="2">
    <citation type="submission" date="2020-09" db="EMBL/GenBank/DDBJ databases">
        <authorList>
            <person name="Sun Q."/>
            <person name="Kim S."/>
        </authorList>
    </citation>
    <scope>NUCLEOTIDE SEQUENCE</scope>
    <source>
        <strain evidence="1">KCTC 32422</strain>
    </source>
</reference>
<proteinExistence type="predicted"/>